<sequence length="84" mass="9243">MGRFEKGKSGNPAGRAPRVVEAAQRSVLLELFDERAERRVIAGMIEAAAGGDVGAFKALYERKYGKVKDVVEEKNEVVVTVEYE</sequence>
<dbReference type="Pfam" id="PF18932">
    <property type="entry name" value="DUF5681"/>
    <property type="match status" value="1"/>
</dbReference>
<reference evidence="2 3" key="1">
    <citation type="submission" date="2015-09" db="EMBL/GenBank/DDBJ databases">
        <title>Draft genome sequence of Kouleothrix aurantiaca JCM 19913.</title>
        <authorList>
            <person name="Hemp J."/>
        </authorList>
    </citation>
    <scope>NUCLEOTIDE SEQUENCE [LARGE SCALE GENOMIC DNA]</scope>
    <source>
        <strain evidence="2 3">COM-B</strain>
    </source>
</reference>
<dbReference type="InterPro" id="IPR043736">
    <property type="entry name" value="DUF5681"/>
</dbReference>
<dbReference type="EMBL" id="LJCR01000197">
    <property type="protein sequence ID" value="KPV53706.1"/>
    <property type="molecule type" value="Genomic_DNA"/>
</dbReference>
<comment type="caution">
    <text evidence="2">The sequence shown here is derived from an EMBL/GenBank/DDBJ whole genome shotgun (WGS) entry which is preliminary data.</text>
</comment>
<evidence type="ECO:0000259" key="1">
    <source>
        <dbReference type="Pfam" id="PF18932"/>
    </source>
</evidence>
<protein>
    <recommendedName>
        <fullName evidence="1">DUF5681 domain-containing protein</fullName>
    </recommendedName>
</protein>
<dbReference type="PATRIC" id="fig|186479.3.peg.3545"/>
<name>A0A0P9D3P4_9CHLR</name>
<evidence type="ECO:0000313" key="2">
    <source>
        <dbReference type="EMBL" id="KPV53706.1"/>
    </source>
</evidence>
<keyword evidence="3" id="KW-1185">Reference proteome</keyword>
<feature type="domain" description="DUF5681" evidence="1">
    <location>
        <begin position="2"/>
        <end position="63"/>
    </location>
</feature>
<organism evidence="2 3">
    <name type="scientific">Kouleothrix aurantiaca</name>
    <dbReference type="NCBI Taxonomy" id="186479"/>
    <lineage>
        <taxon>Bacteria</taxon>
        <taxon>Bacillati</taxon>
        <taxon>Chloroflexota</taxon>
        <taxon>Chloroflexia</taxon>
        <taxon>Chloroflexales</taxon>
        <taxon>Roseiflexineae</taxon>
        <taxon>Roseiflexaceae</taxon>
        <taxon>Kouleothrix</taxon>
    </lineage>
</organism>
<proteinExistence type="predicted"/>
<evidence type="ECO:0000313" key="3">
    <source>
        <dbReference type="Proteomes" id="UP000050509"/>
    </source>
</evidence>
<accession>A0A0P9D3P4</accession>
<dbReference type="Proteomes" id="UP000050509">
    <property type="component" value="Unassembled WGS sequence"/>
</dbReference>
<dbReference type="AlphaFoldDB" id="A0A0P9D3P4"/>
<gene>
    <name evidence="2" type="ORF">SE17_08060</name>
</gene>